<sequence>MPQAWRPSPTLRISFAVHAGAALGALLAPGVWPWALGAFAANQALLTAAGLLPRSSLLGANLIRLPAAASARREIALTIDDGPDPEVTPRVLDLLDAAGARASFFCIGHRARRFPALCRQIVARGHRVENHGDSHSLIFATFGMRRLRADIAAAQATLADITGQAPCFFRPTAGLRSPLLDPVLAQLDLRLAAWTRRAYDTREGDPQRVCQRLTRGLGPGDILLLHDGNAARSQAGEAVLLTVLPQLLQTIAENRLEPVTLAAALSLRSS</sequence>
<keyword evidence="3" id="KW-1185">Reference proteome</keyword>
<proteinExistence type="predicted"/>
<feature type="domain" description="NodB homology" evidence="1">
    <location>
        <begin position="73"/>
        <end position="262"/>
    </location>
</feature>
<dbReference type="PANTHER" id="PTHR10587:SF137">
    <property type="entry name" value="4-DEOXY-4-FORMAMIDO-L-ARABINOSE-PHOSPHOUNDECAPRENOL DEFORMYLASE ARND-RELATED"/>
    <property type="match status" value="1"/>
</dbReference>
<dbReference type="PROSITE" id="PS51677">
    <property type="entry name" value="NODB"/>
    <property type="match status" value="1"/>
</dbReference>
<dbReference type="CDD" id="cd10917">
    <property type="entry name" value="CE4_NodB_like_6s_7s"/>
    <property type="match status" value="1"/>
</dbReference>
<dbReference type="Proteomes" id="UP000199169">
    <property type="component" value="Unassembled WGS sequence"/>
</dbReference>
<dbReference type="InterPro" id="IPR011330">
    <property type="entry name" value="Glyco_hydro/deAcase_b/a-brl"/>
</dbReference>
<dbReference type="GO" id="GO:0005975">
    <property type="term" value="P:carbohydrate metabolic process"/>
    <property type="evidence" value="ECO:0007669"/>
    <property type="project" value="InterPro"/>
</dbReference>
<dbReference type="RefSeq" id="WP_186407875.1">
    <property type="nucleotide sequence ID" value="NZ_FLQX01000127.1"/>
</dbReference>
<dbReference type="SUPFAM" id="SSF88713">
    <property type="entry name" value="Glycoside hydrolase/deacetylase"/>
    <property type="match status" value="1"/>
</dbReference>
<dbReference type="STRING" id="1860102.ACCAA_50036"/>
<dbReference type="Pfam" id="PF01522">
    <property type="entry name" value="Polysacc_deac_1"/>
    <property type="match status" value="1"/>
</dbReference>
<dbReference type="Gene3D" id="3.20.20.370">
    <property type="entry name" value="Glycoside hydrolase/deacetylase"/>
    <property type="match status" value="1"/>
</dbReference>
<accession>A0A1A8XRP6</accession>
<evidence type="ECO:0000259" key="1">
    <source>
        <dbReference type="PROSITE" id="PS51677"/>
    </source>
</evidence>
<dbReference type="GO" id="GO:0016810">
    <property type="term" value="F:hydrolase activity, acting on carbon-nitrogen (but not peptide) bonds"/>
    <property type="evidence" value="ECO:0007669"/>
    <property type="project" value="InterPro"/>
</dbReference>
<name>A0A1A8XRP6_9PROT</name>
<dbReference type="AlphaFoldDB" id="A0A1A8XRP6"/>
<dbReference type="EMBL" id="FLQX01000127">
    <property type="protein sequence ID" value="SBT07779.1"/>
    <property type="molecule type" value="Genomic_DNA"/>
</dbReference>
<protein>
    <submittedName>
        <fullName evidence="2">Polysaccharide deacetylase</fullName>
    </submittedName>
</protein>
<evidence type="ECO:0000313" key="3">
    <source>
        <dbReference type="Proteomes" id="UP000199169"/>
    </source>
</evidence>
<dbReference type="InterPro" id="IPR050248">
    <property type="entry name" value="Polysacc_deacetylase_ArnD"/>
</dbReference>
<gene>
    <name evidence="2" type="ORF">ACCAA_50036</name>
</gene>
<organism evidence="2 3">
    <name type="scientific">Candidatus Accumulibacter aalborgensis</name>
    <dbReference type="NCBI Taxonomy" id="1860102"/>
    <lineage>
        <taxon>Bacteria</taxon>
        <taxon>Pseudomonadati</taxon>
        <taxon>Pseudomonadota</taxon>
        <taxon>Betaproteobacteria</taxon>
        <taxon>Candidatus Accumulibacter</taxon>
    </lineage>
</organism>
<evidence type="ECO:0000313" key="2">
    <source>
        <dbReference type="EMBL" id="SBT07779.1"/>
    </source>
</evidence>
<dbReference type="InterPro" id="IPR002509">
    <property type="entry name" value="NODB_dom"/>
</dbReference>
<dbReference type="PANTHER" id="PTHR10587">
    <property type="entry name" value="GLYCOSYL TRANSFERASE-RELATED"/>
    <property type="match status" value="1"/>
</dbReference>
<reference evidence="2 3" key="1">
    <citation type="submission" date="2016-06" db="EMBL/GenBank/DDBJ databases">
        <authorList>
            <person name="Kjaerup R.B."/>
            <person name="Dalgaard T.S."/>
            <person name="Juul-Madsen H.R."/>
        </authorList>
    </citation>
    <scope>NUCLEOTIDE SEQUENCE [LARGE SCALE GENOMIC DNA]</scope>
    <source>
        <strain evidence="2">3</strain>
    </source>
</reference>